<name>W8W0D2_9FLAO</name>
<evidence type="ECO:0000313" key="1">
    <source>
        <dbReference type="EMBL" id="BAO56121.1"/>
    </source>
</evidence>
<dbReference type="EMBL" id="AP014548">
    <property type="protein sequence ID" value="BAO56121.1"/>
    <property type="molecule type" value="Genomic_DNA"/>
</dbReference>
<keyword evidence="2" id="KW-1185">Reference proteome</keyword>
<protein>
    <recommendedName>
        <fullName evidence="3">Gll1842 protein</fullName>
    </recommendedName>
</protein>
<dbReference type="InterPro" id="IPR025455">
    <property type="entry name" value="DUF4276"/>
</dbReference>
<accession>W8W0D2</accession>
<dbReference type="RefSeq" id="WP_041496601.1">
    <property type="nucleotide sequence ID" value="NZ_AP014548.1"/>
</dbReference>
<gene>
    <name evidence="1" type="ORF">NMS_2112</name>
</gene>
<proteinExistence type="predicted"/>
<organism evidence="1 2">
    <name type="scientific">Nonlabens marinus S1-08</name>
    <dbReference type="NCBI Taxonomy" id="1454201"/>
    <lineage>
        <taxon>Bacteria</taxon>
        <taxon>Pseudomonadati</taxon>
        <taxon>Bacteroidota</taxon>
        <taxon>Flavobacteriia</taxon>
        <taxon>Flavobacteriales</taxon>
        <taxon>Flavobacteriaceae</taxon>
        <taxon>Nonlabens</taxon>
    </lineage>
</organism>
<dbReference type="STRING" id="1454201.NMS_2112"/>
<dbReference type="HOGENOM" id="CLU_108966_0_0_10"/>
<reference evidence="1 2" key="1">
    <citation type="journal article" date="2014" name="Proc. Natl. Acad. Sci. U.S.A.">
        <title>Functional characterization of flavobacteria rhodopsins reveals a unique class of light-driven chloride pump in bacteria.</title>
        <authorList>
            <person name="Yoshizawa S."/>
            <person name="Kumagai Y."/>
            <person name="Kim H."/>
            <person name="Ogura Y."/>
            <person name="Hayashi T."/>
            <person name="Iwasaki W."/>
            <person name="DeLong E.F."/>
            <person name="Kogure K."/>
        </authorList>
    </citation>
    <scope>NUCLEOTIDE SEQUENCE [LARGE SCALE GENOMIC DNA]</scope>
    <source>
        <strain evidence="1 2">S1-08</strain>
    </source>
</reference>
<dbReference type="Pfam" id="PF14103">
    <property type="entry name" value="DUF4276"/>
    <property type="match status" value="1"/>
</dbReference>
<dbReference type="AlphaFoldDB" id="W8W0D2"/>
<dbReference type="Proteomes" id="UP000031760">
    <property type="component" value="Chromosome"/>
</dbReference>
<evidence type="ECO:0000313" key="2">
    <source>
        <dbReference type="Proteomes" id="UP000031760"/>
    </source>
</evidence>
<dbReference type="OrthoDB" id="9801478at2"/>
<sequence>MRRIVIIVEGDTEEAFVNTMLQPYFIHKGIVVNCFKIKHTKGGLTKYSHFKKDIIKTVYENNVVISSLIDFYALPKDFPRYDEATAIVNKSDRLLFLENAIREDIEQTQGGSFANLFPYIQLHEFEALVFSSITGIQALFEEDEANITQIRTIINGHNSPEDINDSPETAPSKRLLNLISGYNKIVDGVLILDEIGLPVIIEKCPRFHWWLNELERRASL</sequence>
<evidence type="ECO:0008006" key="3">
    <source>
        <dbReference type="Google" id="ProtNLM"/>
    </source>
</evidence>
<dbReference type="KEGG" id="nmf:NMS_2112"/>